<feature type="compositionally biased region" description="Basic and acidic residues" evidence="1">
    <location>
        <begin position="551"/>
        <end position="561"/>
    </location>
</feature>
<feature type="transmembrane region" description="Helical" evidence="2">
    <location>
        <begin position="12"/>
        <end position="34"/>
    </location>
</feature>
<dbReference type="Proteomes" id="UP000260823">
    <property type="component" value="Unassembled WGS sequence"/>
</dbReference>
<dbReference type="CDD" id="cd07341">
    <property type="entry name" value="M56_BlaR1_MecR1_like"/>
    <property type="match status" value="1"/>
</dbReference>
<evidence type="ECO:0000256" key="1">
    <source>
        <dbReference type="SAM" id="MobiDB-lite"/>
    </source>
</evidence>
<evidence type="ECO:0000313" key="5">
    <source>
        <dbReference type="Proteomes" id="UP000260823"/>
    </source>
</evidence>
<evidence type="ECO:0000256" key="2">
    <source>
        <dbReference type="SAM" id="Phobius"/>
    </source>
</evidence>
<feature type="domain" description="Peptidase M56" evidence="3">
    <location>
        <begin position="21"/>
        <end position="300"/>
    </location>
</feature>
<feature type="transmembrane region" description="Helical" evidence="2">
    <location>
        <begin position="104"/>
        <end position="128"/>
    </location>
</feature>
<feature type="transmembrane region" description="Helical" evidence="2">
    <location>
        <begin position="314"/>
        <end position="332"/>
    </location>
</feature>
<sequence length="675" mass="77504">MSVLSYNISHVLGIAILHSLWQGLLIWVVLRIIFIAVPQFSSIKKYNLAVVAILGISVWFIVTLFREAGNFSWTSNVNASGGMFLPTVGLKNNVTPLEAVASRYYILISGFLPYVSIFYLTGLLINLFKLSYCQVRLHQIRKALLPAANMQFITDKFAELLAINRYVQVKFSELVDVPCMIGFLKPVILLPVSLATNLSIAETESILLHELAHIKRNDYLINLLQQIVNSLLFFNPFAQMINRLISSERENCCDDLVVQTTNSPLIYARALLKLEERRQSNLQLALAATTKKQYLLTRIERIMKTKQKIGNMRHLVLAMILLFGSLSSIAWLNPQIKNGKVSIAPVKPAEVISTLFADTTKKKLAKPRTAAKTKKYKVQQYKTNFDFNYNNNYSDGLKDKKLEELSAEVQKHSDVVSKYYDSNEFKAYSADLEKRGKEIEAFYNSDRMKEITAKQEKLGKEFEAKWGGKDSEMSKNGAQMEALGKKVETYFNSAEFKATNDRLKKKYGISDDKYHDSRDENYKKYQAELDQTLSPEIKQTTQQMRSLGDQMRNRGDAMRLDGDEMRKMGESMREAFNNPEMKKQQEDMRRVGDKMRAYANNPEIEKQKKLLRESADKLRAYTQSAEFKAKVKEWRKTHPQNFNWNDNKDDSEKVESTERPEKPEAPEKPEPAEKP</sequence>
<dbReference type="PANTHER" id="PTHR34978">
    <property type="entry name" value="POSSIBLE SENSOR-TRANSDUCER PROTEIN BLAR"/>
    <property type="match status" value="1"/>
</dbReference>
<keyword evidence="2" id="KW-1133">Transmembrane helix</keyword>
<feature type="region of interest" description="Disordered" evidence="1">
    <location>
        <begin position="626"/>
        <end position="675"/>
    </location>
</feature>
<reference evidence="4 5" key="1">
    <citation type="submission" date="2018-08" db="EMBL/GenBank/DDBJ databases">
        <title>Mucilaginibacter terrae sp. nov., isolated from manganese diggings.</title>
        <authorList>
            <person name="Huang Y."/>
            <person name="Zhou Z."/>
        </authorList>
    </citation>
    <scope>NUCLEOTIDE SEQUENCE [LARGE SCALE GENOMIC DNA]</scope>
    <source>
        <strain evidence="4 5">ZH6</strain>
    </source>
</reference>
<proteinExistence type="predicted"/>
<keyword evidence="5" id="KW-1185">Reference proteome</keyword>
<evidence type="ECO:0000313" key="4">
    <source>
        <dbReference type="EMBL" id="RFZ81646.1"/>
    </source>
</evidence>
<dbReference type="EMBL" id="QWDE01000004">
    <property type="protein sequence ID" value="RFZ81646.1"/>
    <property type="molecule type" value="Genomic_DNA"/>
</dbReference>
<dbReference type="RefSeq" id="WP_117384467.1">
    <property type="nucleotide sequence ID" value="NZ_QWDE01000004.1"/>
</dbReference>
<feature type="compositionally biased region" description="Basic and acidic residues" evidence="1">
    <location>
        <begin position="646"/>
        <end position="675"/>
    </location>
</feature>
<feature type="compositionally biased region" description="Basic and acidic residues" evidence="1">
    <location>
        <begin position="627"/>
        <end position="636"/>
    </location>
</feature>
<dbReference type="OrthoDB" id="15218at2"/>
<comment type="caution">
    <text evidence="4">The sequence shown here is derived from an EMBL/GenBank/DDBJ whole genome shotgun (WGS) entry which is preliminary data.</text>
</comment>
<dbReference type="InterPro" id="IPR008756">
    <property type="entry name" value="Peptidase_M56"/>
</dbReference>
<accession>A0A3E2NKY3</accession>
<dbReference type="Pfam" id="PF05569">
    <property type="entry name" value="Peptidase_M56"/>
    <property type="match status" value="1"/>
</dbReference>
<name>A0A3E2NKY3_9SPHI</name>
<gene>
    <name evidence="4" type="ORF">DYU05_17615</name>
</gene>
<feature type="transmembrane region" description="Helical" evidence="2">
    <location>
        <begin position="46"/>
        <end position="65"/>
    </location>
</feature>
<dbReference type="InterPro" id="IPR052173">
    <property type="entry name" value="Beta-lactam_resp_regulator"/>
</dbReference>
<keyword evidence="2" id="KW-0812">Transmembrane</keyword>
<organism evidence="4 5">
    <name type="scientific">Mucilaginibacter terrenus</name>
    <dbReference type="NCBI Taxonomy" id="2482727"/>
    <lineage>
        <taxon>Bacteria</taxon>
        <taxon>Pseudomonadati</taxon>
        <taxon>Bacteroidota</taxon>
        <taxon>Sphingobacteriia</taxon>
        <taxon>Sphingobacteriales</taxon>
        <taxon>Sphingobacteriaceae</taxon>
        <taxon>Mucilaginibacter</taxon>
    </lineage>
</organism>
<protein>
    <recommendedName>
        <fullName evidence="3">Peptidase M56 domain-containing protein</fullName>
    </recommendedName>
</protein>
<keyword evidence="2" id="KW-0472">Membrane</keyword>
<feature type="region of interest" description="Disordered" evidence="1">
    <location>
        <begin position="540"/>
        <end position="561"/>
    </location>
</feature>
<evidence type="ECO:0000259" key="3">
    <source>
        <dbReference type="Pfam" id="PF05569"/>
    </source>
</evidence>
<dbReference type="AlphaFoldDB" id="A0A3E2NKY3"/>
<dbReference type="PANTHER" id="PTHR34978:SF3">
    <property type="entry name" value="SLR0241 PROTEIN"/>
    <property type="match status" value="1"/>
</dbReference>